<organism evidence="5 6">
    <name type="scientific">Clostridium neuense</name>
    <dbReference type="NCBI Taxonomy" id="1728934"/>
    <lineage>
        <taxon>Bacteria</taxon>
        <taxon>Bacillati</taxon>
        <taxon>Bacillota</taxon>
        <taxon>Clostridia</taxon>
        <taxon>Eubacteriales</taxon>
        <taxon>Clostridiaceae</taxon>
        <taxon>Clostridium</taxon>
    </lineage>
</organism>
<evidence type="ECO:0000256" key="3">
    <source>
        <dbReference type="ARBA" id="ARBA00023163"/>
    </source>
</evidence>
<evidence type="ECO:0000313" key="6">
    <source>
        <dbReference type="Proteomes" id="UP001623592"/>
    </source>
</evidence>
<keyword evidence="3" id="KW-0804">Transcription</keyword>
<dbReference type="CDD" id="cd07377">
    <property type="entry name" value="WHTH_GntR"/>
    <property type="match status" value="1"/>
</dbReference>
<keyword evidence="6" id="KW-1185">Reference proteome</keyword>
<dbReference type="RefSeq" id="WP_406790001.1">
    <property type="nucleotide sequence ID" value="NZ_JBJIAA010000036.1"/>
</dbReference>
<dbReference type="InterPro" id="IPR036388">
    <property type="entry name" value="WH-like_DNA-bd_sf"/>
</dbReference>
<dbReference type="InterPro" id="IPR036390">
    <property type="entry name" value="WH_DNA-bd_sf"/>
</dbReference>
<feature type="domain" description="HTH gntR-type" evidence="4">
    <location>
        <begin position="5"/>
        <end position="73"/>
    </location>
</feature>
<evidence type="ECO:0000313" key="5">
    <source>
        <dbReference type="EMBL" id="MFL0253332.1"/>
    </source>
</evidence>
<dbReference type="CDD" id="cd01541">
    <property type="entry name" value="PBP1_AraR"/>
    <property type="match status" value="1"/>
</dbReference>
<name>A0ABW8TL93_9CLOT</name>
<keyword evidence="2" id="KW-0238">DNA-binding</keyword>
<dbReference type="Gene3D" id="1.10.10.10">
    <property type="entry name" value="Winged helix-like DNA-binding domain superfamily/Winged helix DNA-binding domain"/>
    <property type="match status" value="1"/>
</dbReference>
<proteinExistence type="predicted"/>
<dbReference type="InterPro" id="IPR046335">
    <property type="entry name" value="LacI/GalR-like_sensor"/>
</dbReference>
<comment type="caution">
    <text evidence="5">The sequence shown here is derived from an EMBL/GenBank/DDBJ whole genome shotgun (WGS) entry which is preliminary data.</text>
</comment>
<gene>
    <name evidence="5" type="ORF">ACJDT4_23270</name>
</gene>
<dbReference type="SUPFAM" id="SSF53822">
    <property type="entry name" value="Periplasmic binding protein-like I"/>
    <property type="match status" value="1"/>
</dbReference>
<dbReference type="InterPro" id="IPR028082">
    <property type="entry name" value="Peripla_BP_I"/>
</dbReference>
<protein>
    <submittedName>
        <fullName evidence="5">Substrate-binding domain-containing protein</fullName>
    </submittedName>
</protein>
<evidence type="ECO:0000256" key="1">
    <source>
        <dbReference type="ARBA" id="ARBA00023015"/>
    </source>
</evidence>
<dbReference type="InterPro" id="IPR000524">
    <property type="entry name" value="Tscrpt_reg_HTH_GntR"/>
</dbReference>
<dbReference type="Gene3D" id="3.40.50.2300">
    <property type="match status" value="2"/>
</dbReference>
<accession>A0ABW8TL93</accession>
<dbReference type="EMBL" id="JBJIAA010000036">
    <property type="protein sequence ID" value="MFL0253332.1"/>
    <property type="molecule type" value="Genomic_DNA"/>
</dbReference>
<keyword evidence="1" id="KW-0805">Transcription regulation</keyword>
<dbReference type="SMART" id="SM00345">
    <property type="entry name" value="HTH_GNTR"/>
    <property type="match status" value="1"/>
</dbReference>
<dbReference type="PRINTS" id="PR00035">
    <property type="entry name" value="HTHGNTR"/>
</dbReference>
<dbReference type="SUPFAM" id="SSF46785">
    <property type="entry name" value="Winged helix' DNA-binding domain"/>
    <property type="match status" value="1"/>
</dbReference>
<dbReference type="PANTHER" id="PTHR30146:SF150">
    <property type="entry name" value="ARABINOSE METABOLISM TRANSCRIPTIONAL REPRESSOR"/>
    <property type="match status" value="1"/>
</dbReference>
<evidence type="ECO:0000256" key="2">
    <source>
        <dbReference type="ARBA" id="ARBA00023125"/>
    </source>
</evidence>
<dbReference type="Pfam" id="PF13377">
    <property type="entry name" value="Peripla_BP_3"/>
    <property type="match status" value="1"/>
</dbReference>
<sequence>MKKNETKHEIIENHFIDLIKNKKINIGDQLPSENEIASYFNVSRHTVRQALSKLSEHGLIVKEKGKGTFCIDNFEKEEKASKNIALLTTYISNYIFPKITEGVEEVLRQKGYNLLLFNSNNDIENEINCLKSIENQDISGVIIEPAQSSINNLDKKYFQEFDKKNIKYIMINAYYEELNPAYLVLNDEQGGYRLTKYLIELGHKNIAAILKKDDIQGQKRKKGYIKALEENEVKIDETIIGEYTTDTKEMSIKEFLRSILKMQSRPSAIFCYNDEVALKCIEILRKDGIKVPEDISIVGFDDSSLATASEVKLTSIIHPKKQMGIQAAKYIIGMVEGKLKKPRYVYDAELIVRDSCTKK</sequence>
<dbReference type="Pfam" id="PF00392">
    <property type="entry name" value="GntR"/>
    <property type="match status" value="1"/>
</dbReference>
<evidence type="ECO:0000259" key="4">
    <source>
        <dbReference type="PROSITE" id="PS50949"/>
    </source>
</evidence>
<dbReference type="Proteomes" id="UP001623592">
    <property type="component" value="Unassembled WGS sequence"/>
</dbReference>
<reference evidence="5 6" key="1">
    <citation type="submission" date="2024-11" db="EMBL/GenBank/DDBJ databases">
        <authorList>
            <person name="Heng Y.C."/>
            <person name="Lim A.C.H."/>
            <person name="Lee J.K.Y."/>
            <person name="Kittelmann S."/>
        </authorList>
    </citation>
    <scope>NUCLEOTIDE SEQUENCE [LARGE SCALE GENOMIC DNA]</scope>
    <source>
        <strain evidence="5 6">WILCCON 0114</strain>
    </source>
</reference>
<dbReference type="InterPro" id="IPR033532">
    <property type="entry name" value="AraR_ligand_bind_dom"/>
</dbReference>
<dbReference type="PANTHER" id="PTHR30146">
    <property type="entry name" value="LACI-RELATED TRANSCRIPTIONAL REPRESSOR"/>
    <property type="match status" value="1"/>
</dbReference>
<dbReference type="PROSITE" id="PS50949">
    <property type="entry name" value="HTH_GNTR"/>
    <property type="match status" value="1"/>
</dbReference>